<dbReference type="EMBL" id="JANBPW010000678">
    <property type="protein sequence ID" value="KAJ1948619.1"/>
    <property type="molecule type" value="Genomic_DNA"/>
</dbReference>
<dbReference type="Proteomes" id="UP001150603">
    <property type="component" value="Unassembled WGS sequence"/>
</dbReference>
<evidence type="ECO:0000313" key="2">
    <source>
        <dbReference type="Proteomes" id="UP001150603"/>
    </source>
</evidence>
<name>A0ACC1JDW8_9FUNG</name>
<proteinExistence type="predicted"/>
<keyword evidence="2" id="KW-1185">Reference proteome</keyword>
<comment type="caution">
    <text evidence="1">The sequence shown here is derived from an EMBL/GenBank/DDBJ whole genome shotgun (WGS) entry which is preliminary data.</text>
</comment>
<protein>
    <submittedName>
        <fullName evidence="1">Uncharacterized protein</fullName>
    </submittedName>
</protein>
<gene>
    <name evidence="1" type="ORF">FBU59_001511</name>
</gene>
<reference evidence="1" key="1">
    <citation type="submission" date="2022-07" db="EMBL/GenBank/DDBJ databases">
        <title>Phylogenomic reconstructions and comparative analyses of Kickxellomycotina fungi.</title>
        <authorList>
            <person name="Reynolds N.K."/>
            <person name="Stajich J.E."/>
            <person name="Barry K."/>
            <person name="Grigoriev I.V."/>
            <person name="Crous P."/>
            <person name="Smith M.E."/>
        </authorList>
    </citation>
    <scope>NUCLEOTIDE SEQUENCE</scope>
    <source>
        <strain evidence="1">NRRL 5244</strain>
    </source>
</reference>
<accession>A0ACC1JDW8</accession>
<organism evidence="1 2">
    <name type="scientific">Linderina macrospora</name>
    <dbReference type="NCBI Taxonomy" id="4868"/>
    <lineage>
        <taxon>Eukaryota</taxon>
        <taxon>Fungi</taxon>
        <taxon>Fungi incertae sedis</taxon>
        <taxon>Zoopagomycota</taxon>
        <taxon>Kickxellomycotina</taxon>
        <taxon>Kickxellomycetes</taxon>
        <taxon>Kickxellales</taxon>
        <taxon>Kickxellaceae</taxon>
        <taxon>Linderina</taxon>
    </lineage>
</organism>
<evidence type="ECO:0000313" key="1">
    <source>
        <dbReference type="EMBL" id="KAJ1948619.1"/>
    </source>
</evidence>
<feature type="non-terminal residue" evidence="1">
    <location>
        <position position="315"/>
    </location>
</feature>
<sequence length="315" mass="36031">MWRFREHTLYSIQGILLILLAVAHFLALLAYAIIGNKHGRLVKGNQFLYMWLSLLGLWLDLQAVFVISAYRSTNRYLFWTLQWMAYGSVMSIFSILLLIGYAYSRDSSAAVWGLTWLFPAVCTVVYAQKARRGYQVDRIMGIPEYKPRLVDSRGWALFYRLLDYAYPWLTWVFGLFFGLLLVIQGLALANDHRLYKAPGKLVPVQTHNGDYWYKMHVWCFGYTEEKQSGRDPVFVLLAEFGMPSTAMMGLGQGFADAGHAACIIDRPGYGWSEPGYWDQDPTDVVKSINQALDKYPINNPLVFVGWGEGGVWTQL</sequence>